<sequence>MSHRVFLTSSPFSHMPVGRQNQWKFFSQNSRYELEANGFLPILWILMFTQQHMQWAAFVDDFDIDETSTQLARQECMDNFGDSVYPYLVISTSEAQARLVQRKDAFLKIIGNDYAEIFQEFQDIIQQHFPDYILLRTQGLPDINQAENWLQNSIIPIETLENGTSLEKNPLFWKRFLNDLQQYPHEAQYFLRGYSASKARQLPQNPELDHIREKPTHIILETPQHHIYIFIILFILLAFVAAIGTFIYSGSWMYSLIAFMVIAGLLIYIFTRLRENNNEMH</sequence>
<feature type="transmembrane region" description="Helical" evidence="1">
    <location>
        <begin position="227"/>
        <end position="247"/>
    </location>
</feature>
<dbReference type="AlphaFoldDB" id="A0A2U3MW00"/>
<keyword evidence="1" id="KW-0812">Transmembrane</keyword>
<dbReference type="EMBL" id="OOGT01000018">
    <property type="protein sequence ID" value="SPL69479.1"/>
    <property type="molecule type" value="Genomic_DNA"/>
</dbReference>
<dbReference type="RefSeq" id="WP_121973005.1">
    <property type="nucleotide sequence ID" value="NZ_OOGT01000018.1"/>
</dbReference>
<protein>
    <submittedName>
        <fullName evidence="2">Uncharacterized protein</fullName>
    </submittedName>
</protein>
<name>A0A2U3MW00_9GAMM</name>
<gene>
    <name evidence="2" type="ORF">KPC_0657</name>
</gene>
<dbReference type="InParanoid" id="A0A2U3MW00"/>
<proteinExistence type="predicted"/>
<keyword evidence="3" id="KW-1185">Reference proteome</keyword>
<evidence type="ECO:0000313" key="3">
    <source>
        <dbReference type="Proteomes" id="UP000245974"/>
    </source>
</evidence>
<feature type="transmembrane region" description="Helical" evidence="1">
    <location>
        <begin position="253"/>
        <end position="271"/>
    </location>
</feature>
<evidence type="ECO:0000256" key="1">
    <source>
        <dbReference type="SAM" id="Phobius"/>
    </source>
</evidence>
<organism evidence="2 3">
    <name type="scientific">Acinetobacter stercoris</name>
    <dbReference type="NCBI Taxonomy" id="2126983"/>
    <lineage>
        <taxon>Bacteria</taxon>
        <taxon>Pseudomonadati</taxon>
        <taxon>Pseudomonadota</taxon>
        <taxon>Gammaproteobacteria</taxon>
        <taxon>Moraxellales</taxon>
        <taxon>Moraxellaceae</taxon>
        <taxon>Acinetobacter</taxon>
    </lineage>
</organism>
<dbReference type="OrthoDB" id="4080816at2"/>
<accession>A0A2U3MW00</accession>
<reference evidence="3" key="1">
    <citation type="submission" date="2018-03" db="EMBL/GenBank/DDBJ databases">
        <authorList>
            <person name="Blom J."/>
        </authorList>
    </citation>
    <scope>NUCLEOTIDE SEQUENCE [LARGE SCALE GENOMIC DNA]</scope>
    <source>
        <strain evidence="3">KPC-SM-21</strain>
    </source>
</reference>
<dbReference type="Proteomes" id="UP000245974">
    <property type="component" value="Unassembled WGS sequence"/>
</dbReference>
<keyword evidence="1" id="KW-1133">Transmembrane helix</keyword>
<keyword evidence="1" id="KW-0472">Membrane</keyword>
<evidence type="ECO:0000313" key="2">
    <source>
        <dbReference type="EMBL" id="SPL69479.1"/>
    </source>
</evidence>